<dbReference type="InterPro" id="IPR051011">
    <property type="entry name" value="Metal_resp_trans_reg"/>
</dbReference>
<keyword evidence="2" id="KW-0238">DNA-binding</keyword>
<organism evidence="6 7">
    <name type="scientific">Salinactinospora qingdaonensis</name>
    <dbReference type="NCBI Taxonomy" id="702744"/>
    <lineage>
        <taxon>Bacteria</taxon>
        <taxon>Bacillati</taxon>
        <taxon>Actinomycetota</taxon>
        <taxon>Actinomycetes</taxon>
        <taxon>Streptosporangiales</taxon>
        <taxon>Nocardiopsidaceae</taxon>
        <taxon>Salinactinospora</taxon>
    </lineage>
</organism>
<dbReference type="CDD" id="cd00090">
    <property type="entry name" value="HTH_ARSR"/>
    <property type="match status" value="1"/>
</dbReference>
<evidence type="ECO:0000256" key="1">
    <source>
        <dbReference type="ARBA" id="ARBA00023015"/>
    </source>
</evidence>
<dbReference type="Gene3D" id="1.10.10.10">
    <property type="entry name" value="Winged helix-like DNA-binding domain superfamily/Winged helix DNA-binding domain"/>
    <property type="match status" value="1"/>
</dbReference>
<evidence type="ECO:0000256" key="4">
    <source>
        <dbReference type="SAM" id="MobiDB-lite"/>
    </source>
</evidence>
<dbReference type="Proteomes" id="UP001500908">
    <property type="component" value="Unassembled WGS sequence"/>
</dbReference>
<protein>
    <recommendedName>
        <fullName evidence="5">HTH arsR-type domain-containing protein</fullName>
    </recommendedName>
</protein>
<comment type="caution">
    <text evidence="6">The sequence shown here is derived from an EMBL/GenBank/DDBJ whole genome shotgun (WGS) entry which is preliminary data.</text>
</comment>
<sequence>MTTVDSPTTAIFPAAEGARWPPTTPSPPLARAWTGSPSHLPAHYGSTATVLALDAVALSRAHFAVSPMSELLAIIARHAGALGPTAARAYRRSGSRFTSADTMVLRGLLGALRRTRWSMADLLSPSLLDRSGPLDLDEELKALRVRMLGGDAPGQHPLPVDHASAVLAALRTAFAAWLADDWSVVRRTLEDDVVHRAHVLARRGTAHLLDTLHENVHYADQRLYVKPPSRCGSASHFAWPAERAVDRLLLVPSTVVPHPTVLGGDDTPMLCYPVSAGYAQSQECAGEEIRPAAELMGRARSNALAAIGTGCSTTELAERLGVGPATASSHAATLRRAGLLATRRRGKRVEHRLTELGVRLLEANRS</sequence>
<evidence type="ECO:0000313" key="7">
    <source>
        <dbReference type="Proteomes" id="UP001500908"/>
    </source>
</evidence>
<dbReference type="RefSeq" id="WP_344966566.1">
    <property type="nucleotide sequence ID" value="NZ_BAABDD010000001.1"/>
</dbReference>
<dbReference type="PANTHER" id="PTHR43132">
    <property type="entry name" value="ARSENICAL RESISTANCE OPERON REPRESSOR ARSR-RELATED"/>
    <property type="match status" value="1"/>
</dbReference>
<keyword evidence="3" id="KW-0804">Transcription</keyword>
<dbReference type="InterPro" id="IPR011991">
    <property type="entry name" value="ArsR-like_HTH"/>
</dbReference>
<dbReference type="PANTHER" id="PTHR43132:SF8">
    <property type="entry name" value="HTH-TYPE TRANSCRIPTIONAL REGULATOR KMTR"/>
    <property type="match status" value="1"/>
</dbReference>
<evidence type="ECO:0000313" key="6">
    <source>
        <dbReference type="EMBL" id="GAA3726273.1"/>
    </source>
</evidence>
<dbReference type="InterPro" id="IPR036390">
    <property type="entry name" value="WH_DNA-bd_sf"/>
</dbReference>
<accession>A0ABP7EWP4</accession>
<evidence type="ECO:0000256" key="3">
    <source>
        <dbReference type="ARBA" id="ARBA00023163"/>
    </source>
</evidence>
<dbReference type="InterPro" id="IPR001845">
    <property type="entry name" value="HTH_ArsR_DNA-bd_dom"/>
</dbReference>
<evidence type="ECO:0000256" key="2">
    <source>
        <dbReference type="ARBA" id="ARBA00023125"/>
    </source>
</evidence>
<feature type="region of interest" description="Disordered" evidence="4">
    <location>
        <begin position="1"/>
        <end position="24"/>
    </location>
</feature>
<name>A0ABP7EWP4_9ACTN</name>
<evidence type="ECO:0000259" key="5">
    <source>
        <dbReference type="SMART" id="SM00418"/>
    </source>
</evidence>
<reference evidence="7" key="1">
    <citation type="journal article" date="2019" name="Int. J. Syst. Evol. Microbiol.">
        <title>The Global Catalogue of Microorganisms (GCM) 10K type strain sequencing project: providing services to taxonomists for standard genome sequencing and annotation.</title>
        <authorList>
            <consortium name="The Broad Institute Genomics Platform"/>
            <consortium name="The Broad Institute Genome Sequencing Center for Infectious Disease"/>
            <person name="Wu L."/>
            <person name="Ma J."/>
        </authorList>
    </citation>
    <scope>NUCLEOTIDE SEQUENCE [LARGE SCALE GENOMIC DNA]</scope>
    <source>
        <strain evidence="7">JCM 17137</strain>
    </source>
</reference>
<gene>
    <name evidence="6" type="ORF">GCM10022402_03730</name>
</gene>
<dbReference type="InterPro" id="IPR036388">
    <property type="entry name" value="WH-like_DNA-bd_sf"/>
</dbReference>
<dbReference type="SUPFAM" id="SSF46785">
    <property type="entry name" value="Winged helix' DNA-binding domain"/>
    <property type="match status" value="1"/>
</dbReference>
<dbReference type="EMBL" id="BAABDD010000001">
    <property type="protein sequence ID" value="GAA3726273.1"/>
    <property type="molecule type" value="Genomic_DNA"/>
</dbReference>
<feature type="domain" description="HTH arsR-type" evidence="5">
    <location>
        <begin position="299"/>
        <end position="365"/>
    </location>
</feature>
<proteinExistence type="predicted"/>
<keyword evidence="1" id="KW-0805">Transcription regulation</keyword>
<dbReference type="SMART" id="SM00418">
    <property type="entry name" value="HTH_ARSR"/>
    <property type="match status" value="1"/>
</dbReference>
<keyword evidence="7" id="KW-1185">Reference proteome</keyword>